<dbReference type="EMBL" id="FCOJ02000068">
    <property type="protein sequence ID" value="SAK88857.1"/>
    <property type="molecule type" value="Genomic_DNA"/>
</dbReference>
<evidence type="ECO:0000313" key="2">
    <source>
        <dbReference type="Proteomes" id="UP000054596"/>
    </source>
</evidence>
<dbReference type="AlphaFoldDB" id="A0A158D4W1"/>
<sequence>MRGADGYTESMFTMSRLDDPISESHPLRPIRLYLNEALTRMGGVFSSMYEIDAKEKERPNGTRSQKCVQMLPDLSVCPLPSVQHLNQGNSASIRS</sequence>
<gene>
    <name evidence="1" type="ORF">AWB82_06205</name>
</gene>
<dbReference type="Proteomes" id="UP000054596">
    <property type="component" value="Unassembled WGS sequence"/>
</dbReference>
<organism evidence="1 2">
    <name type="scientific">Caballeronia glebae</name>
    <dbReference type="NCBI Taxonomy" id="1777143"/>
    <lineage>
        <taxon>Bacteria</taxon>
        <taxon>Pseudomonadati</taxon>
        <taxon>Pseudomonadota</taxon>
        <taxon>Betaproteobacteria</taxon>
        <taxon>Burkholderiales</taxon>
        <taxon>Burkholderiaceae</taxon>
        <taxon>Caballeronia</taxon>
    </lineage>
</organism>
<reference evidence="1" key="1">
    <citation type="submission" date="2016-01" db="EMBL/GenBank/DDBJ databases">
        <authorList>
            <person name="Peeters C."/>
        </authorList>
    </citation>
    <scope>NUCLEOTIDE SEQUENCE [LARGE SCALE GENOMIC DNA]</scope>
    <source>
        <strain evidence="1">LMG 29325</strain>
    </source>
</reference>
<name>A0A158D4W1_9BURK</name>
<proteinExistence type="predicted"/>
<keyword evidence="2" id="KW-1185">Reference proteome</keyword>
<accession>A0A158D4W1</accession>
<protein>
    <submittedName>
        <fullName evidence="1">Transposase, IS4 family protein</fullName>
    </submittedName>
</protein>
<comment type="caution">
    <text evidence="1">The sequence shown here is derived from an EMBL/GenBank/DDBJ whole genome shotgun (WGS) entry which is preliminary data.</text>
</comment>
<evidence type="ECO:0000313" key="1">
    <source>
        <dbReference type="EMBL" id="SAK88857.1"/>
    </source>
</evidence>